<evidence type="ECO:0000256" key="4">
    <source>
        <dbReference type="ARBA" id="ARBA00039132"/>
    </source>
</evidence>
<evidence type="ECO:0000313" key="14">
    <source>
        <dbReference type="Proteomes" id="UP000193200"/>
    </source>
</evidence>
<dbReference type="Proteomes" id="UP000193200">
    <property type="component" value="Unassembled WGS sequence"/>
</dbReference>
<dbReference type="InParanoid" id="A0A1Y5RR93"/>
<evidence type="ECO:0000256" key="1">
    <source>
        <dbReference type="ARBA" id="ARBA00012423"/>
    </source>
</evidence>
<dbReference type="SUPFAM" id="SSF53474">
    <property type="entry name" value="alpha/beta-Hydrolases"/>
    <property type="match status" value="1"/>
</dbReference>
<sequence>MMIVMAGQMNDATAPDYLPRPDGQAIAYHHLPGLSPGVIFLGGFRSDMTGTKATALEECCRRFGRAFTRFDYLGHGQSTGDFADGTISRWTDDAISILDEATSGPQILVGSSMGGWIMLLAAMTRPERVAGLVGIAPAPDFTDWMWEDLAPEEQAAITRDGRLEQPSQYADEPYVFTEKLFRDGRRNRVLDRAVPFGGPVRILHGMADPDVPWRRSLELVDRLESDDVVVTFIKDGDHRLSRDEDLSRLISEVESLAQGLAE</sequence>
<name>A0A1Y5RR93_9PROT</name>
<keyword evidence="3" id="KW-0809">Transit peptide</keyword>
<accession>A0A1Y5RR93</accession>
<dbReference type="Pfam" id="PF12697">
    <property type="entry name" value="Abhydrolase_6"/>
    <property type="match status" value="1"/>
</dbReference>
<dbReference type="InterPro" id="IPR000073">
    <property type="entry name" value="AB_hydrolase_1"/>
</dbReference>
<dbReference type="PANTHER" id="PTHR16138:SF7">
    <property type="entry name" value="PALMITOYL-PROTEIN THIOESTERASE ABHD10, MITOCHONDRIAL"/>
    <property type="match status" value="1"/>
</dbReference>
<evidence type="ECO:0000256" key="2">
    <source>
        <dbReference type="ARBA" id="ARBA00022801"/>
    </source>
</evidence>
<protein>
    <recommendedName>
        <fullName evidence="5">Palmitoyl-protein thioesterase ABHD10, mitochondrial</fullName>
        <ecNumber evidence="4">3.1.1.93</ecNumber>
        <ecNumber evidence="1">3.1.2.22</ecNumber>
    </recommendedName>
    <alternativeName>
        <fullName evidence="7">Acyl-protein thioesterase ABHD10</fullName>
    </alternativeName>
    <alternativeName>
        <fullName evidence="8">Alpha/beta hydrolase domain-containing protein 10</fullName>
    </alternativeName>
    <alternativeName>
        <fullName evidence="6">Mycophenolic acid acyl-glucuronide esterase, mitochondrial</fullName>
    </alternativeName>
</protein>
<evidence type="ECO:0000256" key="11">
    <source>
        <dbReference type="ARBA" id="ARBA00047972"/>
    </source>
</evidence>
<proteinExistence type="predicted"/>
<dbReference type="EC" id="3.1.2.22" evidence="1"/>
<comment type="catalytic activity">
    <reaction evidence="11">
        <text>mycophenolic acid O-acyl-beta-D-glucuronide + H2O = mycophenolate + D-glucuronate + H(+)</text>
        <dbReference type="Rhea" id="RHEA:34179"/>
        <dbReference type="ChEBI" id="CHEBI:15377"/>
        <dbReference type="ChEBI" id="CHEBI:15378"/>
        <dbReference type="ChEBI" id="CHEBI:58720"/>
        <dbReference type="ChEBI" id="CHEBI:62932"/>
        <dbReference type="ChEBI" id="CHEBI:66982"/>
        <dbReference type="EC" id="3.1.1.93"/>
    </reaction>
    <physiologicalReaction direction="left-to-right" evidence="11">
        <dbReference type="Rhea" id="RHEA:34180"/>
    </physiologicalReaction>
</comment>
<dbReference type="GO" id="GO:0004553">
    <property type="term" value="F:hydrolase activity, hydrolyzing O-glycosyl compounds"/>
    <property type="evidence" value="ECO:0007669"/>
    <property type="project" value="TreeGrafter"/>
</dbReference>
<dbReference type="PANTHER" id="PTHR16138">
    <property type="entry name" value="MYCOPHENOLIC ACID ACYL-GLUCURONIDE ESTERASE, MITOCHONDRIAL"/>
    <property type="match status" value="1"/>
</dbReference>
<dbReference type="InterPro" id="IPR029058">
    <property type="entry name" value="AB_hydrolase_fold"/>
</dbReference>
<evidence type="ECO:0000313" key="13">
    <source>
        <dbReference type="EMBL" id="SLN23538.1"/>
    </source>
</evidence>
<evidence type="ECO:0000256" key="8">
    <source>
        <dbReference type="ARBA" id="ARBA00042704"/>
    </source>
</evidence>
<evidence type="ECO:0000256" key="3">
    <source>
        <dbReference type="ARBA" id="ARBA00022946"/>
    </source>
</evidence>
<comment type="catalytic activity">
    <reaction evidence="10">
        <text>S-hexadecanoyl-L-cysteinyl-[protein] + H2O = L-cysteinyl-[protein] + hexadecanoate + H(+)</text>
        <dbReference type="Rhea" id="RHEA:19233"/>
        <dbReference type="Rhea" id="RHEA-COMP:10131"/>
        <dbReference type="Rhea" id="RHEA-COMP:11032"/>
        <dbReference type="ChEBI" id="CHEBI:7896"/>
        <dbReference type="ChEBI" id="CHEBI:15377"/>
        <dbReference type="ChEBI" id="CHEBI:15378"/>
        <dbReference type="ChEBI" id="CHEBI:29950"/>
        <dbReference type="ChEBI" id="CHEBI:74151"/>
        <dbReference type="EC" id="3.1.2.22"/>
    </reaction>
    <physiologicalReaction direction="left-to-right" evidence="10">
        <dbReference type="Rhea" id="RHEA:19234"/>
    </physiologicalReaction>
</comment>
<comment type="function">
    <text evidence="9">Acts as an acyl-protein thioesterase that hydrolyzes fatty acids from acylated residues in proteins. Regulates the mitochondrial S-depalmitoylation of the nucleophilic active site residue of peroxiredoxin-5/PRDX5, a key antioxidant protein, therefore modulating mitochondrial antioxidant ability. Also catalyzes the deglucuronidation of mycophenolic acid acyl-glucuronide, an active metabolite of the immunosuppressant drug mycophenolate.</text>
</comment>
<evidence type="ECO:0000256" key="9">
    <source>
        <dbReference type="ARBA" id="ARBA00046047"/>
    </source>
</evidence>
<keyword evidence="14" id="KW-1185">Reference proteome</keyword>
<feature type="domain" description="AB hydrolase-1" evidence="12">
    <location>
        <begin position="66"/>
        <end position="239"/>
    </location>
</feature>
<dbReference type="EMBL" id="FWFR01000001">
    <property type="protein sequence ID" value="SLN23538.1"/>
    <property type="molecule type" value="Genomic_DNA"/>
</dbReference>
<keyword evidence="2 13" id="KW-0378">Hydrolase</keyword>
<evidence type="ECO:0000256" key="5">
    <source>
        <dbReference type="ARBA" id="ARBA00039314"/>
    </source>
</evidence>
<reference evidence="13 14" key="1">
    <citation type="submission" date="2017-03" db="EMBL/GenBank/DDBJ databases">
        <authorList>
            <person name="Afonso C.L."/>
            <person name="Miller P.J."/>
            <person name="Scott M.A."/>
            <person name="Spackman E."/>
            <person name="Goraichik I."/>
            <person name="Dimitrov K.M."/>
            <person name="Suarez D.L."/>
            <person name="Swayne D.E."/>
        </authorList>
    </citation>
    <scope>NUCLEOTIDE SEQUENCE [LARGE SCALE GENOMIC DNA]</scope>
    <source>
        <strain evidence="13 14">CECT 7691</strain>
    </source>
</reference>
<evidence type="ECO:0000256" key="6">
    <source>
        <dbReference type="ARBA" id="ARBA00041520"/>
    </source>
</evidence>
<evidence type="ECO:0000259" key="12">
    <source>
        <dbReference type="Pfam" id="PF12697"/>
    </source>
</evidence>
<gene>
    <name evidence="13" type="ORF">OCH7691_00644</name>
</gene>
<dbReference type="InterPro" id="IPR052382">
    <property type="entry name" value="ABHD10_acyl-thioesterase"/>
</dbReference>
<evidence type="ECO:0000256" key="10">
    <source>
        <dbReference type="ARBA" id="ARBA00047409"/>
    </source>
</evidence>
<organism evidence="13 14">
    <name type="scientific">Oceanibacterium hippocampi</name>
    <dbReference type="NCBI Taxonomy" id="745714"/>
    <lineage>
        <taxon>Bacteria</taxon>
        <taxon>Pseudomonadati</taxon>
        <taxon>Pseudomonadota</taxon>
        <taxon>Alphaproteobacteria</taxon>
        <taxon>Sneathiellales</taxon>
        <taxon>Sneathiellaceae</taxon>
        <taxon>Oceanibacterium</taxon>
    </lineage>
</organism>
<dbReference type="EC" id="3.1.1.93" evidence="4"/>
<evidence type="ECO:0000256" key="7">
    <source>
        <dbReference type="ARBA" id="ARBA00042645"/>
    </source>
</evidence>
<dbReference type="Gene3D" id="3.40.50.1820">
    <property type="entry name" value="alpha/beta hydrolase"/>
    <property type="match status" value="1"/>
</dbReference>
<dbReference type="AlphaFoldDB" id="A0A1Y5RR93"/>